<dbReference type="Proteomes" id="UP001595797">
    <property type="component" value="Unassembled WGS sequence"/>
</dbReference>
<evidence type="ECO:0008006" key="3">
    <source>
        <dbReference type="Google" id="ProtNLM"/>
    </source>
</evidence>
<dbReference type="Gene3D" id="3.40.50.1820">
    <property type="entry name" value="alpha/beta hydrolase"/>
    <property type="match status" value="1"/>
</dbReference>
<protein>
    <recommendedName>
        <fullName evidence="3">Peptidase S9 prolyl oligopeptidase catalytic domain-containing protein</fullName>
    </recommendedName>
</protein>
<dbReference type="RefSeq" id="WP_277551506.1">
    <property type="nucleotide sequence ID" value="NZ_JARAMH010000009.1"/>
</dbReference>
<comment type="caution">
    <text evidence="1">The sequence shown here is derived from an EMBL/GenBank/DDBJ whole genome shotgun (WGS) entry which is preliminary data.</text>
</comment>
<name>A0ABV9TFD9_9MICC</name>
<keyword evidence="2" id="KW-1185">Reference proteome</keyword>
<dbReference type="SUPFAM" id="SSF53474">
    <property type="entry name" value="alpha/beta-Hydrolases"/>
    <property type="match status" value="1"/>
</dbReference>
<accession>A0ABV9TFD9</accession>
<organism evidence="1 2">
    <name type="scientific">Kocuria oceani</name>
    <dbReference type="NCBI Taxonomy" id="988827"/>
    <lineage>
        <taxon>Bacteria</taxon>
        <taxon>Bacillati</taxon>
        <taxon>Actinomycetota</taxon>
        <taxon>Actinomycetes</taxon>
        <taxon>Micrococcales</taxon>
        <taxon>Micrococcaceae</taxon>
        <taxon>Kocuria</taxon>
    </lineage>
</organism>
<evidence type="ECO:0000313" key="2">
    <source>
        <dbReference type="Proteomes" id="UP001595797"/>
    </source>
</evidence>
<dbReference type="InterPro" id="IPR029058">
    <property type="entry name" value="AB_hydrolase_fold"/>
</dbReference>
<reference evidence="2" key="1">
    <citation type="journal article" date="2019" name="Int. J. Syst. Evol. Microbiol.">
        <title>The Global Catalogue of Microorganisms (GCM) 10K type strain sequencing project: providing services to taxonomists for standard genome sequencing and annotation.</title>
        <authorList>
            <consortium name="The Broad Institute Genomics Platform"/>
            <consortium name="The Broad Institute Genome Sequencing Center for Infectious Disease"/>
            <person name="Wu L."/>
            <person name="Ma J."/>
        </authorList>
    </citation>
    <scope>NUCLEOTIDE SEQUENCE [LARGE SCALE GENOMIC DNA]</scope>
    <source>
        <strain evidence="2">CGMCC 4.6946</strain>
    </source>
</reference>
<gene>
    <name evidence="1" type="ORF">ACFPCS_01175</name>
</gene>
<sequence>MRAAPGPAWGVLRRGFWANGVTDLRGFLTQTLRFTLRDRVAGIRCPVLLTRAENGPLAAGVADLAAALSAPTTVLEFAAAEGAGEHCEMRNRSLLNRRVLDWLDDTLASQDRP</sequence>
<evidence type="ECO:0000313" key="1">
    <source>
        <dbReference type="EMBL" id="MFC4902175.1"/>
    </source>
</evidence>
<proteinExistence type="predicted"/>
<dbReference type="EMBL" id="JBHSIW010000002">
    <property type="protein sequence ID" value="MFC4902175.1"/>
    <property type="molecule type" value="Genomic_DNA"/>
</dbReference>